<dbReference type="InterPro" id="IPR049450">
    <property type="entry name" value="ACOT8-like_C"/>
</dbReference>
<dbReference type="SUPFAM" id="SSF54637">
    <property type="entry name" value="Thioesterase/thiol ester dehydrase-isomerase"/>
    <property type="match status" value="2"/>
</dbReference>
<dbReference type="EMBL" id="BAAAGS010000030">
    <property type="protein sequence ID" value="GAA0539703.1"/>
    <property type="molecule type" value="Genomic_DNA"/>
</dbReference>
<evidence type="ECO:0000313" key="4">
    <source>
        <dbReference type="Proteomes" id="UP001500729"/>
    </source>
</evidence>
<feature type="domain" description="Acyl-CoA thioesterase-like N-terminal HotDog" evidence="1">
    <location>
        <begin position="22"/>
        <end position="104"/>
    </location>
</feature>
<dbReference type="Pfam" id="PF13622">
    <property type="entry name" value="4HBT_3"/>
    <property type="match status" value="1"/>
</dbReference>
<name>A0ABN1DC11_SACER</name>
<feature type="domain" description="Acyl-CoA thioesterase-like C-terminal" evidence="2">
    <location>
        <begin position="124"/>
        <end position="255"/>
    </location>
</feature>
<dbReference type="Pfam" id="PF20789">
    <property type="entry name" value="4HBT_3C"/>
    <property type="match status" value="1"/>
</dbReference>
<organism evidence="3 4">
    <name type="scientific">Saccharopolyspora erythraea</name>
    <name type="common">Streptomyces erythraeus</name>
    <dbReference type="NCBI Taxonomy" id="1836"/>
    <lineage>
        <taxon>Bacteria</taxon>
        <taxon>Bacillati</taxon>
        <taxon>Actinomycetota</taxon>
        <taxon>Actinomycetes</taxon>
        <taxon>Pseudonocardiales</taxon>
        <taxon>Pseudonocardiaceae</taxon>
        <taxon>Saccharopolyspora</taxon>
    </lineage>
</organism>
<gene>
    <name evidence="3" type="ORF">GCM10009533_43560</name>
</gene>
<reference evidence="3 4" key="1">
    <citation type="journal article" date="2019" name="Int. J. Syst. Evol. Microbiol.">
        <title>The Global Catalogue of Microorganisms (GCM) 10K type strain sequencing project: providing services to taxonomists for standard genome sequencing and annotation.</title>
        <authorList>
            <consortium name="The Broad Institute Genomics Platform"/>
            <consortium name="The Broad Institute Genome Sequencing Center for Infectious Disease"/>
            <person name="Wu L."/>
            <person name="Ma J."/>
        </authorList>
    </citation>
    <scope>NUCLEOTIDE SEQUENCE [LARGE SCALE GENOMIC DNA]</scope>
    <source>
        <strain evidence="3 4">JCM 10303</strain>
    </source>
</reference>
<dbReference type="Gene3D" id="2.40.160.210">
    <property type="entry name" value="Acyl-CoA thioesterase, double hotdog domain"/>
    <property type="match status" value="1"/>
</dbReference>
<dbReference type="InterPro" id="IPR049449">
    <property type="entry name" value="TesB_ACOT8-like_N"/>
</dbReference>
<comment type="caution">
    <text evidence="3">The sequence shown here is derived from an EMBL/GenBank/DDBJ whole genome shotgun (WGS) entry which is preliminary data.</text>
</comment>
<keyword evidence="4" id="KW-1185">Reference proteome</keyword>
<dbReference type="InterPro" id="IPR042171">
    <property type="entry name" value="Acyl-CoA_hotdog"/>
</dbReference>
<sequence length="258" mass="27004">MTGDVFYEPVGGDRYLATGHTAGPWSERAQHLGPVAALLVRELESCSPREGVALRRVSVDVLGPVPVGEVDLRAELLRPGRSVELVSAELSSGGRVAATARAWRSARSDTEQVCGVASDPVAPPHLPEMDIPGGWSAGYAAAVEWRVADPAALGTGRVQVWARLRMPLVAGEEPSSLQRLLAIADSASGVSSSISMAEWSFANTDLTVHVHREPAGEWIGMDAESAVGTDGAGVASSVLRDVRGPVGRGAQSLFISPR</sequence>
<proteinExistence type="predicted"/>
<accession>A0ABN1DC11</accession>
<protein>
    <submittedName>
        <fullName evidence="3">Thioesterase family protein</fullName>
    </submittedName>
</protein>
<evidence type="ECO:0000313" key="3">
    <source>
        <dbReference type="EMBL" id="GAA0539703.1"/>
    </source>
</evidence>
<dbReference type="InterPro" id="IPR029069">
    <property type="entry name" value="HotDog_dom_sf"/>
</dbReference>
<evidence type="ECO:0000259" key="2">
    <source>
        <dbReference type="Pfam" id="PF20789"/>
    </source>
</evidence>
<dbReference type="Proteomes" id="UP001500729">
    <property type="component" value="Unassembled WGS sequence"/>
</dbReference>
<dbReference type="RefSeq" id="WP_009945879.1">
    <property type="nucleotide sequence ID" value="NZ_BAAAGS010000030.1"/>
</dbReference>
<evidence type="ECO:0000259" key="1">
    <source>
        <dbReference type="Pfam" id="PF13622"/>
    </source>
</evidence>